<comment type="caution">
    <text evidence="8">The sequence shown here is derived from an EMBL/GenBank/DDBJ whole genome shotgun (WGS) entry which is preliminary data.</text>
</comment>
<dbReference type="InterPro" id="IPR052337">
    <property type="entry name" value="SAT4-like"/>
</dbReference>
<evidence type="ECO:0000256" key="6">
    <source>
        <dbReference type="SAM" id="Phobius"/>
    </source>
</evidence>
<feature type="transmembrane region" description="Helical" evidence="6">
    <location>
        <begin position="151"/>
        <end position="175"/>
    </location>
</feature>
<dbReference type="InterPro" id="IPR049326">
    <property type="entry name" value="Rhodopsin_dom_fungi"/>
</dbReference>
<proteinExistence type="inferred from homology"/>
<organism evidence="8 9">
    <name type="scientific">Macrophomina phaseolina</name>
    <dbReference type="NCBI Taxonomy" id="35725"/>
    <lineage>
        <taxon>Eukaryota</taxon>
        <taxon>Fungi</taxon>
        <taxon>Dikarya</taxon>
        <taxon>Ascomycota</taxon>
        <taxon>Pezizomycotina</taxon>
        <taxon>Dothideomycetes</taxon>
        <taxon>Dothideomycetes incertae sedis</taxon>
        <taxon>Botryosphaeriales</taxon>
        <taxon>Botryosphaeriaceae</taxon>
        <taxon>Macrophomina</taxon>
    </lineage>
</organism>
<feature type="domain" description="Rhodopsin" evidence="7">
    <location>
        <begin position="49"/>
        <end position="292"/>
    </location>
</feature>
<evidence type="ECO:0000256" key="4">
    <source>
        <dbReference type="ARBA" id="ARBA00023136"/>
    </source>
</evidence>
<feature type="transmembrane region" description="Helical" evidence="6">
    <location>
        <begin position="231"/>
        <end position="249"/>
    </location>
</feature>
<gene>
    <name evidence="8" type="ORF">B0J12DRAFT_189805</name>
</gene>
<comment type="similarity">
    <text evidence="5">Belongs to the SAT4 family.</text>
</comment>
<evidence type="ECO:0000256" key="3">
    <source>
        <dbReference type="ARBA" id="ARBA00022989"/>
    </source>
</evidence>
<sequence length="469" mass="51805">MPHHELLPPPELLRDWASSDYPHGVRRGPTLLVVTGTLFGLCLMVVLGRLGVRISRKSVGLDDVLMVLAMILCAAVDVGIYIFFLKFGLDRHAWDVNETMAVSARQTMLAVETVNLACTSLTKISILYFCKRLSGGTYRTSKFNFVIHASICFVVASLASFLVTLFLTCYPLKAFWLRFSPAWETQHDYACLDEFAHLVSATSVSVAEDLIAFGVPAALLCTLQIGRKKKIALTCLLGLGFLPCIAGILRTVYTIRVYDDFDSTWNVYPAYICLVVETHLGILCASAPALNSSATNLVRHVRANRNWKNKSKNRAGASKDLQAHALDLENQDLRHSAPTPPPKDIKPGTGFAGAVVMPDLAAEPPILEYETEMERAYICERRVPLAHILLFNRSQPSISGFSAAASDMPTIMEHEETRPFVCSSVYRDDGCTGFKADSCQISSRTREIIGDGRDLTALPTLTNAWWRAR</sequence>
<evidence type="ECO:0000256" key="5">
    <source>
        <dbReference type="ARBA" id="ARBA00038359"/>
    </source>
</evidence>
<accession>A0ABQ8G517</accession>
<dbReference type="PANTHER" id="PTHR33048">
    <property type="entry name" value="PTH11-LIKE INTEGRAL MEMBRANE PROTEIN (AFU_ORTHOLOGUE AFUA_5G11245)"/>
    <property type="match status" value="1"/>
</dbReference>
<keyword evidence="2 6" id="KW-0812">Transmembrane</keyword>
<name>A0ABQ8G517_9PEZI</name>
<keyword evidence="9" id="KW-1185">Reference proteome</keyword>
<evidence type="ECO:0000313" key="9">
    <source>
        <dbReference type="Proteomes" id="UP000774617"/>
    </source>
</evidence>
<protein>
    <recommendedName>
        <fullName evidence="7">Rhodopsin domain-containing protein</fullName>
    </recommendedName>
</protein>
<feature type="transmembrane region" description="Helical" evidence="6">
    <location>
        <begin position="269"/>
        <end position="290"/>
    </location>
</feature>
<dbReference type="EMBL" id="JAGTJR010000021">
    <property type="protein sequence ID" value="KAH7044046.1"/>
    <property type="molecule type" value="Genomic_DNA"/>
</dbReference>
<feature type="transmembrane region" description="Helical" evidence="6">
    <location>
        <begin position="31"/>
        <end position="52"/>
    </location>
</feature>
<keyword evidence="4 6" id="KW-0472">Membrane</keyword>
<evidence type="ECO:0000256" key="2">
    <source>
        <dbReference type="ARBA" id="ARBA00022692"/>
    </source>
</evidence>
<dbReference type="PANTHER" id="PTHR33048:SF129">
    <property type="entry name" value="INTEGRAL MEMBRANE PROTEIN-RELATED"/>
    <property type="match status" value="1"/>
</dbReference>
<evidence type="ECO:0000313" key="8">
    <source>
        <dbReference type="EMBL" id="KAH7044046.1"/>
    </source>
</evidence>
<dbReference type="Proteomes" id="UP000774617">
    <property type="component" value="Unassembled WGS sequence"/>
</dbReference>
<keyword evidence="3 6" id="KW-1133">Transmembrane helix</keyword>
<reference evidence="8 9" key="1">
    <citation type="journal article" date="2021" name="Nat. Commun.">
        <title>Genetic determinants of endophytism in the Arabidopsis root mycobiome.</title>
        <authorList>
            <person name="Mesny F."/>
            <person name="Miyauchi S."/>
            <person name="Thiergart T."/>
            <person name="Pickel B."/>
            <person name="Atanasova L."/>
            <person name="Karlsson M."/>
            <person name="Huettel B."/>
            <person name="Barry K.W."/>
            <person name="Haridas S."/>
            <person name="Chen C."/>
            <person name="Bauer D."/>
            <person name="Andreopoulos W."/>
            <person name="Pangilinan J."/>
            <person name="LaButti K."/>
            <person name="Riley R."/>
            <person name="Lipzen A."/>
            <person name="Clum A."/>
            <person name="Drula E."/>
            <person name="Henrissat B."/>
            <person name="Kohler A."/>
            <person name="Grigoriev I.V."/>
            <person name="Martin F.M."/>
            <person name="Hacquard S."/>
        </authorList>
    </citation>
    <scope>NUCLEOTIDE SEQUENCE [LARGE SCALE GENOMIC DNA]</scope>
    <source>
        <strain evidence="8 9">MPI-SDFR-AT-0080</strain>
    </source>
</reference>
<evidence type="ECO:0000256" key="1">
    <source>
        <dbReference type="ARBA" id="ARBA00004141"/>
    </source>
</evidence>
<feature type="transmembrane region" description="Helical" evidence="6">
    <location>
        <begin position="64"/>
        <end position="89"/>
    </location>
</feature>
<comment type="subcellular location">
    <subcellularLocation>
        <location evidence="1">Membrane</location>
        <topology evidence="1">Multi-pass membrane protein</topology>
    </subcellularLocation>
</comment>
<evidence type="ECO:0000259" key="7">
    <source>
        <dbReference type="Pfam" id="PF20684"/>
    </source>
</evidence>
<dbReference type="Pfam" id="PF20684">
    <property type="entry name" value="Fung_rhodopsin"/>
    <property type="match status" value="1"/>
</dbReference>